<gene>
    <name evidence="1" type="ORF">GCM10008933_05770</name>
</gene>
<name>A0ABP3HTE6_9BACL</name>
<evidence type="ECO:0000313" key="2">
    <source>
        <dbReference type="Proteomes" id="UP001500340"/>
    </source>
</evidence>
<keyword evidence="2" id="KW-1185">Reference proteome</keyword>
<comment type="caution">
    <text evidence="1">The sequence shown here is derived from an EMBL/GenBank/DDBJ whole genome shotgun (WGS) entry which is preliminary data.</text>
</comment>
<accession>A0ABP3HTE6</accession>
<sequence length="532" mass="62258">MQTSDYINWWEVNKETGLEDVKKTFIALFSKAEFLPSIYHPILYKYLKNPQMKHWDEEIFSFSKDKIREIEDKVGKEVMTSTLLLNFHLLIYAYQSILDLEERIMMMNRFKGNEELKAKIFSINIYNDLLNTAFSNTLKLFIEFQSVAEGISLFQKNLTPQIECLASPKRGYQKITNLADSNIRNAISHGGVKASGTKMVFSYRKGAQHLQQESTVYDFKDSMLQLYDGVTAIILAWFSYLCEEDISYNEVYGNDSVHEDTSLFFERLSISTLLTTCDKIFQLEVNNQEEKREHVNVEFTGIDLDIDSRVFLGLCTAERIFHLRKLSTKDTIMVSFHSSKVANSFFTIDCSAVSDLTNGIIDMGKAWQHVVDSKNVLMFPINDEDRNEFEDSFRYYPDIETDDYRLTEIEDISLEDKKRFKAVAYLKRATRPRHVREAVEEIISRIKALENHGFSSQKVKNGKMEADIIYLVLYRKEVRRGKDRALFPNNDNFVAQIQYDIDMKFPIRNGFVDSHLKRRREETIEYNWNPNF</sequence>
<dbReference type="RefSeq" id="WP_343857211.1">
    <property type="nucleotide sequence ID" value="NZ_BAAACX010000004.1"/>
</dbReference>
<dbReference type="EMBL" id="BAAACX010000004">
    <property type="protein sequence ID" value="GAA0377318.1"/>
    <property type="molecule type" value="Genomic_DNA"/>
</dbReference>
<dbReference type="Proteomes" id="UP001500340">
    <property type="component" value="Unassembled WGS sequence"/>
</dbReference>
<evidence type="ECO:0008006" key="3">
    <source>
        <dbReference type="Google" id="ProtNLM"/>
    </source>
</evidence>
<protein>
    <recommendedName>
        <fullName evidence="3">Apea-like HEPN domain-containing protein</fullName>
    </recommendedName>
</protein>
<evidence type="ECO:0000313" key="1">
    <source>
        <dbReference type="EMBL" id="GAA0377318.1"/>
    </source>
</evidence>
<reference evidence="2" key="1">
    <citation type="journal article" date="2019" name="Int. J. Syst. Evol. Microbiol.">
        <title>The Global Catalogue of Microorganisms (GCM) 10K type strain sequencing project: providing services to taxonomists for standard genome sequencing and annotation.</title>
        <authorList>
            <consortium name="The Broad Institute Genomics Platform"/>
            <consortium name="The Broad Institute Genome Sequencing Center for Infectious Disease"/>
            <person name="Wu L."/>
            <person name="Ma J."/>
        </authorList>
    </citation>
    <scope>NUCLEOTIDE SEQUENCE [LARGE SCALE GENOMIC DNA]</scope>
    <source>
        <strain evidence="2">JCM 12774</strain>
    </source>
</reference>
<organism evidence="1 2">
    <name type="scientific">Paenibacillus motobuensis</name>
    <dbReference type="NCBI Taxonomy" id="295324"/>
    <lineage>
        <taxon>Bacteria</taxon>
        <taxon>Bacillati</taxon>
        <taxon>Bacillota</taxon>
        <taxon>Bacilli</taxon>
        <taxon>Bacillales</taxon>
        <taxon>Paenibacillaceae</taxon>
        <taxon>Paenibacillus</taxon>
    </lineage>
</organism>
<proteinExistence type="predicted"/>